<dbReference type="VEuPathDB" id="AmoebaDB:EHI7A_031940"/>
<evidence type="ECO:0000256" key="4">
    <source>
        <dbReference type="ARBA" id="ARBA00023136"/>
    </source>
</evidence>
<dbReference type="OMA" id="FKMWFFF"/>
<dbReference type="GO" id="GO:0005768">
    <property type="term" value="C:endosome"/>
    <property type="evidence" value="ECO:0007669"/>
    <property type="project" value="TreeGrafter"/>
</dbReference>
<evidence type="ECO:0000313" key="7">
    <source>
        <dbReference type="Proteomes" id="UP000078387"/>
    </source>
</evidence>
<feature type="transmembrane region" description="Helical" evidence="5">
    <location>
        <begin position="83"/>
        <end position="100"/>
    </location>
</feature>
<dbReference type="SMART" id="SM00679">
    <property type="entry name" value="CTNS"/>
    <property type="match status" value="1"/>
</dbReference>
<dbReference type="VEuPathDB" id="AmoebaDB:EHI8A_064810"/>
<dbReference type="Gene3D" id="1.20.1280.290">
    <property type="match status" value="1"/>
</dbReference>
<feature type="transmembrane region" description="Helical" evidence="5">
    <location>
        <begin position="139"/>
        <end position="159"/>
    </location>
</feature>
<feature type="transmembrane region" description="Helical" evidence="5">
    <location>
        <begin position="51"/>
        <end position="71"/>
    </location>
</feature>
<dbReference type="Proteomes" id="UP000078387">
    <property type="component" value="Unassembled WGS sequence"/>
</dbReference>
<keyword evidence="4 5" id="KW-0472">Membrane</keyword>
<proteinExistence type="predicted"/>
<evidence type="ECO:0000256" key="3">
    <source>
        <dbReference type="ARBA" id="ARBA00022989"/>
    </source>
</evidence>
<gene>
    <name evidence="6" type="ORF">CL6EHI_151230</name>
</gene>
<dbReference type="VEuPathDB" id="AmoebaDB:EHI_151230"/>
<evidence type="ECO:0000313" key="6">
    <source>
        <dbReference type="EMBL" id="GAT91370.1"/>
    </source>
</evidence>
<dbReference type="InterPro" id="IPR052241">
    <property type="entry name" value="SLC66/Scramblase_ANY1"/>
</dbReference>
<evidence type="ECO:0000256" key="2">
    <source>
        <dbReference type="ARBA" id="ARBA00022692"/>
    </source>
</evidence>
<accession>A0A5K1TWT1</accession>
<comment type="subcellular location">
    <subcellularLocation>
        <location evidence="1">Membrane</location>
        <topology evidence="1">Multi-pass membrane protein</topology>
    </subcellularLocation>
</comment>
<dbReference type="GO" id="GO:0016020">
    <property type="term" value="C:membrane"/>
    <property type="evidence" value="ECO:0007669"/>
    <property type="project" value="UniProtKB-SubCell"/>
</dbReference>
<dbReference type="AlphaFoldDB" id="A0A5K1TWT1"/>
<organism evidence="6 7">
    <name type="scientific">Entamoeba histolytica</name>
    <dbReference type="NCBI Taxonomy" id="5759"/>
    <lineage>
        <taxon>Eukaryota</taxon>
        <taxon>Amoebozoa</taxon>
        <taxon>Evosea</taxon>
        <taxon>Archamoebae</taxon>
        <taxon>Mastigamoebida</taxon>
        <taxon>Entamoebidae</taxon>
        <taxon>Entamoeba</taxon>
    </lineage>
</organism>
<feature type="transmembrane region" description="Helical" evidence="5">
    <location>
        <begin position="106"/>
        <end position="127"/>
    </location>
</feature>
<dbReference type="InterPro" id="IPR006603">
    <property type="entry name" value="PQ-loop_rpt"/>
</dbReference>
<dbReference type="GO" id="GO:0005829">
    <property type="term" value="C:cytosol"/>
    <property type="evidence" value="ECO:0007669"/>
    <property type="project" value="GOC"/>
</dbReference>
<protein>
    <submittedName>
        <fullName evidence="6">Pq loop repeat protein</fullName>
    </submittedName>
</protein>
<dbReference type="VEuPathDB" id="AmoebaDB:EHI5A_031920"/>
<dbReference type="EMBL" id="BDEQ01000001">
    <property type="protein sequence ID" value="GAT91370.1"/>
    <property type="molecule type" value="Genomic_DNA"/>
</dbReference>
<dbReference type="VEuPathDB" id="AmoebaDB:KM1_036770"/>
<dbReference type="GO" id="GO:0042147">
    <property type="term" value="P:retrograde transport, endosome to Golgi"/>
    <property type="evidence" value="ECO:0007669"/>
    <property type="project" value="TreeGrafter"/>
</dbReference>
<keyword evidence="2 5" id="KW-0812">Transmembrane</keyword>
<keyword evidence="3 5" id="KW-1133">Transmembrane helix</keyword>
<feature type="transmembrane region" description="Helical" evidence="5">
    <location>
        <begin position="165"/>
        <end position="188"/>
    </location>
</feature>
<sequence length="228" mass="26065">MIVMPILPYTQFFISHNNQQQFKSFSIGTCYILLISNVLRIGFYIGEPFEISLLIQSIFIIITMLILIFLSSKLLHNLIYSKVITTFLLFTTIVIFISFVTRKINLIVQCIGGLSTTIEILLAFPQILKNYKTKNAEGLPLSTIGGWIIGDFFKTIYFIELNVPLQFVCCGVFQLICDGILVSQILVYSPFIFEKQCFIPLKQLFKKGIITTNDEQEEDYNGLLINDN</sequence>
<dbReference type="GO" id="GO:0005802">
    <property type="term" value="C:trans-Golgi network"/>
    <property type="evidence" value="ECO:0007669"/>
    <property type="project" value="TreeGrafter"/>
</dbReference>
<comment type="caution">
    <text evidence="6">The sequence shown here is derived from an EMBL/GenBank/DDBJ whole genome shotgun (WGS) entry which is preliminary data.</text>
</comment>
<dbReference type="GO" id="GO:0045332">
    <property type="term" value="P:phospholipid translocation"/>
    <property type="evidence" value="ECO:0007669"/>
    <property type="project" value="TreeGrafter"/>
</dbReference>
<name>A0A5K1TWT1_ENTHI</name>
<reference evidence="6 7" key="1">
    <citation type="submission" date="2016-05" db="EMBL/GenBank/DDBJ databases">
        <title>First whole genome sequencing of Entamoeba histolytica HM1:IMSS-clone-6.</title>
        <authorList>
            <person name="Mukherjee Avik.K."/>
            <person name="Izumyama S."/>
            <person name="Nakada-Tsukui K."/>
            <person name="Nozaki T."/>
        </authorList>
    </citation>
    <scope>NUCLEOTIDE SEQUENCE [LARGE SCALE GENOMIC DNA]</scope>
    <source>
        <strain evidence="6 7">HM1:IMSS clone 6</strain>
    </source>
</reference>
<dbReference type="Pfam" id="PF04193">
    <property type="entry name" value="PQ-loop"/>
    <property type="match status" value="1"/>
</dbReference>
<feature type="transmembrane region" description="Helical" evidence="5">
    <location>
        <begin position="25"/>
        <end position="45"/>
    </location>
</feature>
<dbReference type="PANTHER" id="PTHR14856">
    <property type="entry name" value="PQ-LOOP REPEAT-CONTAINING PROTEIN 1-LIKE PROTEIN"/>
    <property type="match status" value="1"/>
</dbReference>
<dbReference type="PANTHER" id="PTHR14856:SF9">
    <property type="entry name" value="PQ-LOOP REPEAT-CONTAINING PROTEIN 1"/>
    <property type="match status" value="1"/>
</dbReference>
<evidence type="ECO:0000256" key="1">
    <source>
        <dbReference type="ARBA" id="ARBA00004141"/>
    </source>
</evidence>
<evidence type="ECO:0000256" key="5">
    <source>
        <dbReference type="SAM" id="Phobius"/>
    </source>
</evidence>